<evidence type="ECO:0000256" key="8">
    <source>
        <dbReference type="ARBA" id="ARBA00037998"/>
    </source>
</evidence>
<keyword evidence="7 9" id="KW-0472">Membrane</keyword>
<evidence type="ECO:0000256" key="2">
    <source>
        <dbReference type="ARBA" id="ARBA00022448"/>
    </source>
</evidence>
<sequence length="322" mass="33923">MRGMPISLVYLENSLVYSNALVLLAIGLTMTYLTTKIPNFAHGSLAIIGAYLLFTVVAVYKASIALGFLAAFLAGAAAGLLEYLLVLRPLQRRGTDALGLMIATLGVDIFLIGVLNIYADIVRGMNPVTGTSRDWSLRSFVLTRVAGLTEGTWISIGLVAFSLIALYLLLTRTKFGVAMRASIENPQLAQVLGVNVDLVYAVSWLIAGGLAGLAGGLMSFVLRINPATGSLEVVSVFAASIVGGLQSLLGGVVGGYLVGLSETIGTRLLGELLGLTGITAYRKVVSLALIVVVLLVAPEGLMGVNWRKLLRRMRGKAQKAEA</sequence>
<keyword evidence="4 9" id="KW-0812">Transmembrane</keyword>
<accession>A0ABM8ITX0</accession>
<feature type="transmembrane region" description="Helical" evidence="9">
    <location>
        <begin position="15"/>
        <end position="33"/>
    </location>
</feature>
<keyword evidence="2" id="KW-0813">Transport</keyword>
<dbReference type="PANTHER" id="PTHR11795:SF449">
    <property type="entry name" value="BRANCHED-CHAIN AMINO ACID TRANSPORT PERMEASE PROTEIN LIVH-RELATED"/>
    <property type="match status" value="1"/>
</dbReference>
<dbReference type="InterPro" id="IPR001851">
    <property type="entry name" value="ABC_transp_permease"/>
</dbReference>
<dbReference type="Proteomes" id="UP001341135">
    <property type="component" value="Chromosome"/>
</dbReference>
<feature type="transmembrane region" description="Helical" evidence="9">
    <location>
        <begin position="152"/>
        <end position="170"/>
    </location>
</feature>
<gene>
    <name evidence="10" type="ORF">PABY_05650</name>
</gene>
<feature type="transmembrane region" description="Helical" evidence="9">
    <location>
        <begin position="198"/>
        <end position="222"/>
    </location>
</feature>
<evidence type="ECO:0000256" key="6">
    <source>
        <dbReference type="ARBA" id="ARBA00022989"/>
    </source>
</evidence>
<feature type="transmembrane region" description="Helical" evidence="9">
    <location>
        <begin position="98"/>
        <end position="119"/>
    </location>
</feature>
<organism evidence="10 11">
    <name type="scientific">Pyrodictium abyssi</name>
    <dbReference type="NCBI Taxonomy" id="54256"/>
    <lineage>
        <taxon>Archaea</taxon>
        <taxon>Thermoproteota</taxon>
        <taxon>Thermoprotei</taxon>
        <taxon>Desulfurococcales</taxon>
        <taxon>Pyrodictiaceae</taxon>
        <taxon>Pyrodictium</taxon>
    </lineage>
</organism>
<evidence type="ECO:0000313" key="11">
    <source>
        <dbReference type="Proteomes" id="UP001341135"/>
    </source>
</evidence>
<reference evidence="10 11" key="1">
    <citation type="submission" date="2023-09" db="EMBL/GenBank/DDBJ databases">
        <title>Pyrofollis japonicus gen. nov. sp. nov., a novel member of the family Pyrodictiaceae isolated from the Iheya North hydrothermal field.</title>
        <authorList>
            <person name="Miyazaki U."/>
            <person name="Sanari M."/>
            <person name="Tame A."/>
            <person name="Kitajima M."/>
            <person name="Okamoto A."/>
            <person name="Sawayama S."/>
            <person name="Miyazaki J."/>
            <person name="Takai K."/>
            <person name="Nakagawa S."/>
        </authorList>
    </citation>
    <scope>NUCLEOTIDE SEQUENCE [LARGE SCALE GENOMIC DNA]</scope>
    <source>
        <strain evidence="10 11">AV2</strain>
    </source>
</reference>
<evidence type="ECO:0000256" key="7">
    <source>
        <dbReference type="ARBA" id="ARBA00023136"/>
    </source>
</evidence>
<evidence type="ECO:0000256" key="9">
    <source>
        <dbReference type="SAM" id="Phobius"/>
    </source>
</evidence>
<dbReference type="CDD" id="cd06582">
    <property type="entry name" value="TM_PBP1_LivH_like"/>
    <property type="match status" value="1"/>
</dbReference>
<proteinExistence type="inferred from homology"/>
<feature type="transmembrane region" description="Helical" evidence="9">
    <location>
        <begin position="40"/>
        <end position="60"/>
    </location>
</feature>
<protein>
    <submittedName>
        <fullName evidence="10">Branched-chain amino acid ABC transporter permease</fullName>
    </submittedName>
</protein>
<feature type="transmembrane region" description="Helical" evidence="9">
    <location>
        <begin position="287"/>
        <end position="306"/>
    </location>
</feature>
<feature type="transmembrane region" description="Helical" evidence="9">
    <location>
        <begin position="234"/>
        <end position="257"/>
    </location>
</feature>
<evidence type="ECO:0000313" key="10">
    <source>
        <dbReference type="EMBL" id="BES80998.1"/>
    </source>
</evidence>
<keyword evidence="3" id="KW-1003">Cell membrane</keyword>
<keyword evidence="11" id="KW-1185">Reference proteome</keyword>
<keyword evidence="5" id="KW-0029">Amino-acid transport</keyword>
<evidence type="ECO:0000256" key="5">
    <source>
        <dbReference type="ARBA" id="ARBA00022970"/>
    </source>
</evidence>
<comment type="similarity">
    <text evidence="8">Belongs to the binding-protein-dependent transport system permease family. LivHM subfamily.</text>
</comment>
<dbReference type="EMBL" id="AP028907">
    <property type="protein sequence ID" value="BES80998.1"/>
    <property type="molecule type" value="Genomic_DNA"/>
</dbReference>
<evidence type="ECO:0000256" key="4">
    <source>
        <dbReference type="ARBA" id="ARBA00022692"/>
    </source>
</evidence>
<dbReference type="Pfam" id="PF02653">
    <property type="entry name" value="BPD_transp_2"/>
    <property type="match status" value="1"/>
</dbReference>
<evidence type="ECO:0000256" key="1">
    <source>
        <dbReference type="ARBA" id="ARBA00004651"/>
    </source>
</evidence>
<comment type="subcellular location">
    <subcellularLocation>
        <location evidence="1">Cell membrane</location>
        <topology evidence="1">Multi-pass membrane protein</topology>
    </subcellularLocation>
</comment>
<dbReference type="PANTHER" id="PTHR11795">
    <property type="entry name" value="BRANCHED-CHAIN AMINO ACID TRANSPORT SYSTEM PERMEASE PROTEIN LIVH"/>
    <property type="match status" value="1"/>
</dbReference>
<evidence type="ECO:0000256" key="3">
    <source>
        <dbReference type="ARBA" id="ARBA00022475"/>
    </source>
</evidence>
<feature type="transmembrane region" description="Helical" evidence="9">
    <location>
        <begin position="66"/>
        <end position="86"/>
    </location>
</feature>
<name>A0ABM8ITX0_9CREN</name>
<dbReference type="InterPro" id="IPR052157">
    <property type="entry name" value="BCAA_transport_permease"/>
</dbReference>
<keyword evidence="6 9" id="KW-1133">Transmembrane helix</keyword>